<proteinExistence type="inferred from homology"/>
<dbReference type="SUPFAM" id="SSF56655">
    <property type="entry name" value="Carbohydrate phosphatase"/>
    <property type="match status" value="1"/>
</dbReference>
<dbReference type="InterPro" id="IPR000760">
    <property type="entry name" value="Inositol_monophosphatase-like"/>
</dbReference>
<comment type="caution">
    <text evidence="2">The sequence shown here is derived from an EMBL/GenBank/DDBJ whole genome shotgun (WGS) entry which is preliminary data.</text>
</comment>
<dbReference type="Proteomes" id="UP001519667">
    <property type="component" value="Unassembled WGS sequence"/>
</dbReference>
<name>A0ABS5XNH2_9GAMM</name>
<dbReference type="Pfam" id="PF00459">
    <property type="entry name" value="Inositol_P"/>
    <property type="match status" value="1"/>
</dbReference>
<gene>
    <name evidence="2" type="ORF">J7302_22415</name>
</gene>
<dbReference type="EMBL" id="JAGTIS010000017">
    <property type="protein sequence ID" value="MBT8768863.1"/>
    <property type="molecule type" value="Genomic_DNA"/>
</dbReference>
<dbReference type="Gene3D" id="3.40.190.80">
    <property type="match status" value="1"/>
</dbReference>
<accession>A0ABS5XNH2</accession>
<dbReference type="PRINTS" id="PR00377">
    <property type="entry name" value="IMPHPHTASES"/>
</dbReference>
<dbReference type="Gene3D" id="3.30.540.10">
    <property type="entry name" value="Fructose-1,6-Bisphosphatase, subunit A, domain 1"/>
    <property type="match status" value="1"/>
</dbReference>
<evidence type="ECO:0000313" key="3">
    <source>
        <dbReference type="Proteomes" id="UP001519667"/>
    </source>
</evidence>
<sequence length="263" mass="28320">MLDQVVAQVLQAGKRLSAEWARAEGPRGHGDKAPVDVEIEQQLREALLQLLPCDFWGEETGHALTGDSWCWVIDPNDGTSDFLKGRKGSAISVGLLRDTLPVLGVVHAPVTPDRGADCIAWAEGLPHLLRNGQPVVNDLRQQRLSGLAVVMVSATAEAKPQINAELCAPAQFHAMPSIVYRLARVAAGDAVCAVSLYPVSAHDVVAGHALLRASGGVLLDQDAQPVQYRTESEMAVVSNRCFGGAPQACQDLLRRDWERVLRC</sequence>
<protein>
    <submittedName>
        <fullName evidence="2">Inositol monophosphatase</fullName>
    </submittedName>
</protein>
<keyword evidence="3" id="KW-1185">Reference proteome</keyword>
<reference evidence="2 3" key="1">
    <citation type="submission" date="2021-04" db="EMBL/GenBank/DDBJ databases">
        <title>Pseudomonas boanensis sp. nov., a bacterium isolated from river water used for household purposes in Boane District, Mozambique.</title>
        <authorList>
            <person name="Nicklasson M."/>
            <person name="Martin-Rodriguez A.J."/>
            <person name="Thorell K."/>
            <person name="Neves L."/>
            <person name="Mussagy A."/>
            <person name="Rydberg H.A."/>
            <person name="Hernroth B."/>
            <person name="Svensson-Stadler L."/>
            <person name="Sjoling A."/>
        </authorList>
    </citation>
    <scope>NUCLEOTIDE SEQUENCE [LARGE SCALE GENOMIC DNA]</scope>
    <source>
        <strain evidence="2 3">DB1</strain>
    </source>
</reference>
<dbReference type="PANTHER" id="PTHR20854:SF4">
    <property type="entry name" value="INOSITOL-1-MONOPHOSPHATASE-RELATED"/>
    <property type="match status" value="1"/>
</dbReference>
<dbReference type="RefSeq" id="WP_215379903.1">
    <property type="nucleotide sequence ID" value="NZ_JAGTIS010000017.1"/>
</dbReference>
<dbReference type="PANTHER" id="PTHR20854">
    <property type="entry name" value="INOSITOL MONOPHOSPHATASE"/>
    <property type="match status" value="1"/>
</dbReference>
<evidence type="ECO:0000313" key="2">
    <source>
        <dbReference type="EMBL" id="MBT8768863.1"/>
    </source>
</evidence>
<comment type="similarity">
    <text evidence="1">Belongs to the inositol monophosphatase superfamily.</text>
</comment>
<evidence type="ECO:0000256" key="1">
    <source>
        <dbReference type="ARBA" id="ARBA00009759"/>
    </source>
</evidence>
<organism evidence="2 3">
    <name type="scientific">Metapseudomonas boanensis</name>
    <dbReference type="NCBI Taxonomy" id="2822138"/>
    <lineage>
        <taxon>Bacteria</taxon>
        <taxon>Pseudomonadati</taxon>
        <taxon>Pseudomonadota</taxon>
        <taxon>Gammaproteobacteria</taxon>
        <taxon>Pseudomonadales</taxon>
        <taxon>Pseudomonadaceae</taxon>
        <taxon>Metapseudomonas</taxon>
    </lineage>
</organism>